<protein>
    <submittedName>
        <fullName evidence="2">Uncharacterized protein</fullName>
    </submittedName>
</protein>
<accession>A0A9J6ZAJ9</accession>
<gene>
    <name evidence="2" type="ORF">NAG76_14685</name>
</gene>
<sequence>MHKNPLFKMIIRVMIAFLLCSNLSILASVTIHAKVQALSVKDQGELWVDELSNQPDFANWKEAELTISPLGPGTHSWLMLIQHSKLGNIGYMVIHSDDKGGYVLGEYGLGSDDSLQYLSSNRYQLRYYDPLHMVVSQQVNKTNQYFEPFSLEQYDISSKHLIAAKVSAQKQIRHGLVFSHALLTGYEYQTYFAPYDVMPWLTTTALNSDFENDTSIENLIEFGSQLRYTSSIWSDQIETIYSVTGYHEWELFDLYIELQQDDENLKRFIPFDYLLQQGNFYAPQ</sequence>
<keyword evidence="1" id="KW-0732">Signal</keyword>
<evidence type="ECO:0000313" key="2">
    <source>
        <dbReference type="EMBL" id="URN93083.1"/>
    </source>
</evidence>
<organism evidence="2 3">
    <name type="scientific">Candidatus Pristimantibacillus lignocellulolyticus</name>
    <dbReference type="NCBI Taxonomy" id="2994561"/>
    <lineage>
        <taxon>Bacteria</taxon>
        <taxon>Bacillati</taxon>
        <taxon>Bacillota</taxon>
        <taxon>Bacilli</taxon>
        <taxon>Bacillales</taxon>
        <taxon>Paenibacillaceae</taxon>
        <taxon>Candidatus Pristimantibacillus</taxon>
    </lineage>
</organism>
<evidence type="ECO:0000256" key="1">
    <source>
        <dbReference type="SAM" id="SignalP"/>
    </source>
</evidence>
<dbReference type="EMBL" id="CP097899">
    <property type="protein sequence ID" value="URN93083.1"/>
    <property type="molecule type" value="Genomic_DNA"/>
</dbReference>
<evidence type="ECO:0000313" key="3">
    <source>
        <dbReference type="Proteomes" id="UP001056756"/>
    </source>
</evidence>
<dbReference type="Proteomes" id="UP001056756">
    <property type="component" value="Chromosome"/>
</dbReference>
<feature type="chain" id="PRO_5039888328" evidence="1">
    <location>
        <begin position="34"/>
        <end position="284"/>
    </location>
</feature>
<proteinExistence type="predicted"/>
<reference evidence="2" key="1">
    <citation type="submission" date="2022-05" db="EMBL/GenBank/DDBJ databases">
        <title>Novel bacterial taxa in a minimal lignocellulolytic consortium and its capacity to transform plastics disclosed by genome-resolved metagenomics.</title>
        <authorList>
            <person name="Rodriguez C.A.D."/>
            <person name="Diaz-Garcia L."/>
            <person name="Herrera K."/>
            <person name="Tarazona N.A."/>
            <person name="Sproer C."/>
            <person name="Overmann J."/>
            <person name="Jimenez D.J."/>
        </authorList>
    </citation>
    <scope>NUCLEOTIDE SEQUENCE</scope>
    <source>
        <strain evidence="2">MAG5</strain>
    </source>
</reference>
<feature type="signal peptide" evidence="1">
    <location>
        <begin position="1"/>
        <end position="33"/>
    </location>
</feature>
<dbReference type="AlphaFoldDB" id="A0A9J6ZAJ9"/>
<dbReference type="KEGG" id="plig:NAG76_14685"/>
<name>A0A9J6ZAJ9_9BACL</name>